<dbReference type="SUPFAM" id="SSF52833">
    <property type="entry name" value="Thioredoxin-like"/>
    <property type="match status" value="1"/>
</dbReference>
<comment type="subcellular location">
    <subcellularLocation>
        <location evidence="1">Cell envelope</location>
    </subcellularLocation>
</comment>
<dbReference type="InterPro" id="IPR013766">
    <property type="entry name" value="Thioredoxin_domain"/>
</dbReference>
<accession>A0ABU9I2P6</accession>
<gene>
    <name evidence="7" type="ORF">AAEO56_18230</name>
</gene>
<dbReference type="EMBL" id="JBBYHR010000012">
    <property type="protein sequence ID" value="MEL1246218.1"/>
    <property type="molecule type" value="Genomic_DNA"/>
</dbReference>
<reference evidence="7 8" key="1">
    <citation type="submission" date="2024-04" db="EMBL/GenBank/DDBJ databases">
        <title>Flavobacterium sp. DGU11 16S ribosomal RNA gene Genome sequencing and assembly.</title>
        <authorList>
            <person name="Park S."/>
        </authorList>
    </citation>
    <scope>NUCLEOTIDE SEQUENCE [LARGE SCALE GENOMIC DNA]</scope>
    <source>
        <strain evidence="7 8">DGU11</strain>
    </source>
</reference>
<keyword evidence="4" id="KW-0676">Redox-active center</keyword>
<evidence type="ECO:0000256" key="4">
    <source>
        <dbReference type="ARBA" id="ARBA00023284"/>
    </source>
</evidence>
<keyword evidence="8" id="KW-1185">Reference proteome</keyword>
<organism evidence="7 8">
    <name type="scientific">Flavobacterium arundinis</name>
    <dbReference type="NCBI Taxonomy" id="3139143"/>
    <lineage>
        <taxon>Bacteria</taxon>
        <taxon>Pseudomonadati</taxon>
        <taxon>Bacteroidota</taxon>
        <taxon>Flavobacteriia</taxon>
        <taxon>Flavobacteriales</taxon>
        <taxon>Flavobacteriaceae</taxon>
        <taxon>Flavobacterium</taxon>
    </lineage>
</organism>
<keyword evidence="5" id="KW-0732">Signal</keyword>
<keyword evidence="2" id="KW-0201">Cytochrome c-type biogenesis</keyword>
<dbReference type="RefSeq" id="WP_341698512.1">
    <property type="nucleotide sequence ID" value="NZ_JBBYHR010000012.1"/>
</dbReference>
<comment type="caution">
    <text evidence="7">The sequence shown here is derived from an EMBL/GenBank/DDBJ whole genome shotgun (WGS) entry which is preliminary data.</text>
</comment>
<dbReference type="Pfam" id="PF00578">
    <property type="entry name" value="AhpC-TSA"/>
    <property type="match status" value="1"/>
</dbReference>
<dbReference type="InterPro" id="IPR036249">
    <property type="entry name" value="Thioredoxin-like_sf"/>
</dbReference>
<dbReference type="PROSITE" id="PS51352">
    <property type="entry name" value="THIOREDOXIN_2"/>
    <property type="match status" value="1"/>
</dbReference>
<sequence>MKKLILLLFFSPACAFAQEARVKFAARIQNRHSDTLTLEQVRTEGDQLKIFRAGMVSDEGGNFEGAFTMLPGLYQLLDGVESATVYLEDGYDLNMEMDAKMFDETILFTGRGSGENNYLAKKFLLIEEAEEKIAESNDKTNLTRITSYVMNKLRTDLTNEGFSRNFRKVMDSQLIMEKSRLEKIINQTVAFRDIKGKPSPEFDCENHKGGTTSLEDLKGKYVYIDVWTTWCGPCLQEIPNLQKLVQAYRGKNIEFVSLSIDAKKDHDKWKKMVTDRSLGGIQLFSGKGFESSFVRRYSIESIPRFILIDPSGNIVDAEAKRPGDPALREQLDKLLY</sequence>
<evidence type="ECO:0000259" key="6">
    <source>
        <dbReference type="PROSITE" id="PS51352"/>
    </source>
</evidence>
<proteinExistence type="predicted"/>
<evidence type="ECO:0000256" key="3">
    <source>
        <dbReference type="ARBA" id="ARBA00023157"/>
    </source>
</evidence>
<dbReference type="InterPro" id="IPR050553">
    <property type="entry name" value="Thioredoxin_ResA/DsbE_sf"/>
</dbReference>
<protein>
    <submittedName>
        <fullName evidence="7">TlpA disulfide reductase family protein</fullName>
    </submittedName>
</protein>
<evidence type="ECO:0000256" key="1">
    <source>
        <dbReference type="ARBA" id="ARBA00004196"/>
    </source>
</evidence>
<feature type="signal peptide" evidence="5">
    <location>
        <begin position="1"/>
        <end position="17"/>
    </location>
</feature>
<keyword evidence="3" id="KW-1015">Disulfide bond</keyword>
<dbReference type="Gene3D" id="3.40.30.10">
    <property type="entry name" value="Glutaredoxin"/>
    <property type="match status" value="1"/>
</dbReference>
<dbReference type="InterPro" id="IPR000866">
    <property type="entry name" value="AhpC/TSA"/>
</dbReference>
<evidence type="ECO:0000256" key="5">
    <source>
        <dbReference type="SAM" id="SignalP"/>
    </source>
</evidence>
<feature type="domain" description="Thioredoxin" evidence="6">
    <location>
        <begin position="193"/>
        <end position="336"/>
    </location>
</feature>
<evidence type="ECO:0000313" key="7">
    <source>
        <dbReference type="EMBL" id="MEL1246218.1"/>
    </source>
</evidence>
<dbReference type="Proteomes" id="UP001464555">
    <property type="component" value="Unassembled WGS sequence"/>
</dbReference>
<dbReference type="PANTHER" id="PTHR42852:SF6">
    <property type="entry name" value="THIOL:DISULFIDE INTERCHANGE PROTEIN DSBE"/>
    <property type="match status" value="1"/>
</dbReference>
<dbReference type="PANTHER" id="PTHR42852">
    <property type="entry name" value="THIOL:DISULFIDE INTERCHANGE PROTEIN DSBE"/>
    <property type="match status" value="1"/>
</dbReference>
<evidence type="ECO:0000256" key="2">
    <source>
        <dbReference type="ARBA" id="ARBA00022748"/>
    </source>
</evidence>
<name>A0ABU9I2P6_9FLAO</name>
<dbReference type="CDD" id="cd02966">
    <property type="entry name" value="TlpA_like_family"/>
    <property type="match status" value="1"/>
</dbReference>
<evidence type="ECO:0000313" key="8">
    <source>
        <dbReference type="Proteomes" id="UP001464555"/>
    </source>
</evidence>
<feature type="chain" id="PRO_5046284361" evidence="5">
    <location>
        <begin position="18"/>
        <end position="336"/>
    </location>
</feature>